<name>A0ABT7PSJ0_9BACT</name>
<organism evidence="2 3">
    <name type="scientific">Roseiconus lacunae</name>
    <dbReference type="NCBI Taxonomy" id="2605694"/>
    <lineage>
        <taxon>Bacteria</taxon>
        <taxon>Pseudomonadati</taxon>
        <taxon>Planctomycetota</taxon>
        <taxon>Planctomycetia</taxon>
        <taxon>Pirellulales</taxon>
        <taxon>Pirellulaceae</taxon>
        <taxon>Roseiconus</taxon>
    </lineage>
</organism>
<comment type="caution">
    <text evidence="2">The sequence shown here is derived from an EMBL/GenBank/DDBJ whole genome shotgun (WGS) entry which is preliminary data.</text>
</comment>
<reference evidence="2 3" key="1">
    <citation type="submission" date="2023-06" db="EMBL/GenBank/DDBJ databases">
        <title>Roseiconus lacunae JC819 isolated from Gulf of Mannar region, Tamil Nadu.</title>
        <authorList>
            <person name="Pk S."/>
            <person name="Ch S."/>
            <person name="Ch V.R."/>
        </authorList>
    </citation>
    <scope>NUCLEOTIDE SEQUENCE [LARGE SCALE GENOMIC DNA]</scope>
    <source>
        <strain evidence="2 3">JC819</strain>
    </source>
</reference>
<evidence type="ECO:0000313" key="3">
    <source>
        <dbReference type="Proteomes" id="UP001239462"/>
    </source>
</evidence>
<dbReference type="InterPro" id="IPR037883">
    <property type="entry name" value="Knr4/Smi1-like_sf"/>
</dbReference>
<proteinExistence type="predicted"/>
<keyword evidence="3" id="KW-1185">Reference proteome</keyword>
<dbReference type="RefSeq" id="WP_289167597.1">
    <property type="nucleotide sequence ID" value="NZ_JASZZN010000066.1"/>
</dbReference>
<dbReference type="EMBL" id="JASZZN010000066">
    <property type="protein sequence ID" value="MDM4019467.1"/>
    <property type="molecule type" value="Genomic_DNA"/>
</dbReference>
<sequence>MTDLVAQVAARIKKDGRATDCGPVRLSDPTTVERVHEAERRLGFNLPPMLIRLYTEFSNGRFGPGYGIAGVDGNGSDERKNDIVALHEGSCGDDFSRRWPNWPRNMLRLAYLGCAMHACIDCADTNFPVYLFEPNCDEADLGYPNNLVPFHMSFDERLLTWSNGEDVQLPKSMQEDFG</sequence>
<protein>
    <submittedName>
        <fullName evidence="2">SMI1/KNR4 family protein</fullName>
    </submittedName>
</protein>
<dbReference type="Proteomes" id="UP001239462">
    <property type="component" value="Unassembled WGS sequence"/>
</dbReference>
<gene>
    <name evidence="2" type="ORF">QTN89_28705</name>
</gene>
<dbReference type="Pfam" id="PF09346">
    <property type="entry name" value="SMI1_KNR4"/>
    <property type="match status" value="1"/>
</dbReference>
<feature type="domain" description="Knr4/Smi1-like" evidence="1">
    <location>
        <begin position="29"/>
        <end position="138"/>
    </location>
</feature>
<dbReference type="Gene3D" id="3.40.1580.10">
    <property type="entry name" value="SMI1/KNR4-like"/>
    <property type="match status" value="1"/>
</dbReference>
<dbReference type="InterPro" id="IPR018958">
    <property type="entry name" value="Knr4/Smi1-like_dom"/>
</dbReference>
<accession>A0ABT7PSJ0</accession>
<evidence type="ECO:0000313" key="2">
    <source>
        <dbReference type="EMBL" id="MDM4019467.1"/>
    </source>
</evidence>
<evidence type="ECO:0000259" key="1">
    <source>
        <dbReference type="Pfam" id="PF09346"/>
    </source>
</evidence>
<dbReference type="SUPFAM" id="SSF160631">
    <property type="entry name" value="SMI1/KNR4-like"/>
    <property type="match status" value="1"/>
</dbReference>